<accession>D4BJL0</accession>
<evidence type="ECO:0000313" key="2">
    <source>
        <dbReference type="Proteomes" id="UP000003880"/>
    </source>
</evidence>
<evidence type="ECO:0000313" key="1">
    <source>
        <dbReference type="EMBL" id="EFE05875.1"/>
    </source>
</evidence>
<organism evidence="1 2">
    <name type="scientific">Citrobacter youngae ATCC 29220</name>
    <dbReference type="NCBI Taxonomy" id="500640"/>
    <lineage>
        <taxon>Bacteria</taxon>
        <taxon>Pseudomonadati</taxon>
        <taxon>Pseudomonadota</taxon>
        <taxon>Gammaproteobacteria</taxon>
        <taxon>Enterobacterales</taxon>
        <taxon>Enterobacteriaceae</taxon>
        <taxon>Citrobacter</taxon>
        <taxon>Citrobacter freundii complex</taxon>
    </lineage>
</organism>
<sequence>MVRGKMRISHRHFCVSMAEYTLQDQNITTIHHKVAGGGVAQNVGKLSCR</sequence>
<dbReference type="EMBL" id="ABWL02000026">
    <property type="protein sequence ID" value="EFE05875.1"/>
    <property type="molecule type" value="Genomic_DNA"/>
</dbReference>
<dbReference type="Proteomes" id="UP000003880">
    <property type="component" value="Unassembled WGS sequence"/>
</dbReference>
<gene>
    <name evidence="1" type="ORF">CIT292_10853</name>
</gene>
<comment type="caution">
    <text evidence="1">The sequence shown here is derived from an EMBL/GenBank/DDBJ whole genome shotgun (WGS) entry which is preliminary data.</text>
</comment>
<name>D4BJL0_9ENTR</name>
<reference evidence="1 2" key="1">
    <citation type="submission" date="2010-02" db="EMBL/GenBank/DDBJ databases">
        <authorList>
            <person name="Weinstock G."/>
            <person name="Sodergren E."/>
            <person name="Clifton S."/>
            <person name="Fulton L."/>
            <person name="Fulton B."/>
            <person name="Courtney L."/>
            <person name="Fronick C."/>
            <person name="Harrison M."/>
            <person name="Strong C."/>
            <person name="Farmer C."/>
            <person name="Delahaunty K."/>
            <person name="Markovic C."/>
            <person name="Hall O."/>
            <person name="Minx P."/>
            <person name="Tomlinson C."/>
            <person name="Mitreva M."/>
            <person name="Nelson J."/>
            <person name="Hou S."/>
            <person name="Wollam A."/>
            <person name="Pepin K.H."/>
            <person name="Johnson M."/>
            <person name="Bhonagiri V."/>
            <person name="Zhang X."/>
            <person name="Suruliraj S."/>
            <person name="Warren W."/>
            <person name="Chinwalla A."/>
            <person name="Mardis E.R."/>
            <person name="Wilson R.K."/>
        </authorList>
    </citation>
    <scope>NUCLEOTIDE SEQUENCE [LARGE SCALE GENOMIC DNA]</scope>
    <source>
        <strain evidence="1 2">ATCC 29220</strain>
    </source>
</reference>
<proteinExistence type="predicted"/>
<dbReference type="AlphaFoldDB" id="D4BJL0"/>
<dbReference type="HOGENOM" id="CLU_215747_0_0_6"/>
<protein>
    <submittedName>
        <fullName evidence="1">Uncharacterized protein</fullName>
    </submittedName>
</protein>